<evidence type="ECO:0000259" key="6">
    <source>
        <dbReference type="Pfam" id="PF08281"/>
    </source>
</evidence>
<dbReference type="InterPro" id="IPR036388">
    <property type="entry name" value="WH-like_DNA-bd_sf"/>
</dbReference>
<dbReference type="InterPro" id="IPR013249">
    <property type="entry name" value="RNA_pol_sigma70_r4_t2"/>
</dbReference>
<dbReference type="InterPro" id="IPR007627">
    <property type="entry name" value="RNA_pol_sigma70_r2"/>
</dbReference>
<dbReference type="InterPro" id="IPR039425">
    <property type="entry name" value="RNA_pol_sigma-70-like"/>
</dbReference>
<dbReference type="InterPro" id="IPR014284">
    <property type="entry name" value="RNA_pol_sigma-70_dom"/>
</dbReference>
<sequence>GVSRHSGLPKGSCFFYFHQKCNQTAFGRIIIAGGEEGGLDILPGLKQKDGEALGLLMGMYGDDLLRTAYLLLRDRHEAEEAVQDSFILAFERIGQLRDDTKLKSWLIRIVVNRCRMRQRTWSLRNLFPSAHMERWLAKEEQPGPEEQLMQQLSNGRLTKAIHSLSYIYREVITLHYFQEMSVAEMADHLQLNSNTVKARLARGRHYLRQTLEKEGDFDWMKSSQ</sequence>
<comment type="similarity">
    <text evidence="1">Belongs to the sigma-70 factor family. ECF subfamily.</text>
</comment>
<dbReference type="Proteomes" id="UP001344632">
    <property type="component" value="Unassembled WGS sequence"/>
</dbReference>
<reference evidence="7 8" key="1">
    <citation type="submission" date="2023-03" db="EMBL/GenBank/DDBJ databases">
        <title>Bacillus Genome Sequencing.</title>
        <authorList>
            <person name="Dunlap C."/>
        </authorList>
    </citation>
    <scope>NUCLEOTIDE SEQUENCE [LARGE SCALE GENOMIC DNA]</scope>
    <source>
        <strain evidence="7 8">BD-525</strain>
    </source>
</reference>
<dbReference type="InterPro" id="IPR013325">
    <property type="entry name" value="RNA_pol_sigma_r2"/>
</dbReference>
<evidence type="ECO:0000256" key="1">
    <source>
        <dbReference type="ARBA" id="ARBA00010641"/>
    </source>
</evidence>
<dbReference type="Gene3D" id="1.10.1740.10">
    <property type="match status" value="1"/>
</dbReference>
<evidence type="ECO:0000259" key="5">
    <source>
        <dbReference type="Pfam" id="PF04542"/>
    </source>
</evidence>
<keyword evidence="3" id="KW-0731">Sigma factor</keyword>
<dbReference type="SUPFAM" id="SSF88659">
    <property type="entry name" value="Sigma3 and sigma4 domains of RNA polymerase sigma factors"/>
    <property type="match status" value="1"/>
</dbReference>
<feature type="domain" description="RNA polymerase sigma-70 region 2" evidence="5">
    <location>
        <begin position="58"/>
        <end position="119"/>
    </location>
</feature>
<evidence type="ECO:0000256" key="2">
    <source>
        <dbReference type="ARBA" id="ARBA00023015"/>
    </source>
</evidence>
<evidence type="ECO:0000256" key="4">
    <source>
        <dbReference type="ARBA" id="ARBA00023163"/>
    </source>
</evidence>
<dbReference type="RefSeq" id="WP_326089206.1">
    <property type="nucleotide sequence ID" value="NZ_JARLKZ010000013.1"/>
</dbReference>
<feature type="domain" description="RNA polymerase sigma factor 70 region 4 type 2" evidence="6">
    <location>
        <begin position="156"/>
        <end position="204"/>
    </location>
</feature>
<dbReference type="EMBL" id="JARLKZ010000013">
    <property type="protein sequence ID" value="MEC0241503.1"/>
    <property type="molecule type" value="Genomic_DNA"/>
</dbReference>
<proteinExistence type="inferred from homology"/>
<dbReference type="Gene3D" id="1.10.10.10">
    <property type="entry name" value="Winged helix-like DNA-binding domain superfamily/Winged helix DNA-binding domain"/>
    <property type="match status" value="1"/>
</dbReference>
<keyword evidence="4" id="KW-0804">Transcription</keyword>
<accession>A0ABU6GP44</accession>
<dbReference type="CDD" id="cd06171">
    <property type="entry name" value="Sigma70_r4"/>
    <property type="match status" value="1"/>
</dbReference>
<gene>
    <name evidence="7" type="ORF">P4H66_16930</name>
</gene>
<dbReference type="SUPFAM" id="SSF88946">
    <property type="entry name" value="Sigma2 domain of RNA polymerase sigma factors"/>
    <property type="match status" value="1"/>
</dbReference>
<dbReference type="NCBIfam" id="TIGR02937">
    <property type="entry name" value="sigma70-ECF"/>
    <property type="match status" value="1"/>
</dbReference>
<evidence type="ECO:0000313" key="8">
    <source>
        <dbReference type="Proteomes" id="UP001344632"/>
    </source>
</evidence>
<keyword evidence="8" id="KW-1185">Reference proteome</keyword>
<evidence type="ECO:0000313" key="7">
    <source>
        <dbReference type="EMBL" id="MEC0241503.1"/>
    </source>
</evidence>
<feature type="non-terminal residue" evidence="7">
    <location>
        <position position="1"/>
    </location>
</feature>
<protein>
    <submittedName>
        <fullName evidence="7">Sigma-70 family RNA polymerase sigma factor</fullName>
    </submittedName>
</protein>
<dbReference type="Pfam" id="PF04542">
    <property type="entry name" value="Sigma70_r2"/>
    <property type="match status" value="1"/>
</dbReference>
<dbReference type="Pfam" id="PF08281">
    <property type="entry name" value="Sigma70_r4_2"/>
    <property type="match status" value="1"/>
</dbReference>
<comment type="caution">
    <text evidence="7">The sequence shown here is derived from an EMBL/GenBank/DDBJ whole genome shotgun (WGS) entry which is preliminary data.</text>
</comment>
<dbReference type="PANTHER" id="PTHR43133">
    <property type="entry name" value="RNA POLYMERASE ECF-TYPE SIGMA FACTO"/>
    <property type="match status" value="1"/>
</dbReference>
<name>A0ABU6GP44_9BACL</name>
<dbReference type="InterPro" id="IPR013324">
    <property type="entry name" value="RNA_pol_sigma_r3/r4-like"/>
</dbReference>
<dbReference type="PANTHER" id="PTHR43133:SF51">
    <property type="entry name" value="RNA POLYMERASE SIGMA FACTOR"/>
    <property type="match status" value="1"/>
</dbReference>
<organism evidence="7 8">
    <name type="scientific">Paenibacillus dokdonensis</name>
    <dbReference type="NCBI Taxonomy" id="2567944"/>
    <lineage>
        <taxon>Bacteria</taxon>
        <taxon>Bacillati</taxon>
        <taxon>Bacillota</taxon>
        <taxon>Bacilli</taxon>
        <taxon>Bacillales</taxon>
        <taxon>Paenibacillaceae</taxon>
        <taxon>Paenibacillus</taxon>
    </lineage>
</organism>
<evidence type="ECO:0000256" key="3">
    <source>
        <dbReference type="ARBA" id="ARBA00023082"/>
    </source>
</evidence>
<keyword evidence="2" id="KW-0805">Transcription regulation</keyword>